<keyword evidence="1" id="KW-0812">Transmembrane</keyword>
<feature type="transmembrane region" description="Helical" evidence="1">
    <location>
        <begin position="278"/>
        <end position="295"/>
    </location>
</feature>
<dbReference type="Proteomes" id="UP000198287">
    <property type="component" value="Unassembled WGS sequence"/>
</dbReference>
<feature type="transmembrane region" description="Helical" evidence="1">
    <location>
        <begin position="90"/>
        <end position="110"/>
    </location>
</feature>
<feature type="transmembrane region" description="Helical" evidence="1">
    <location>
        <begin position="51"/>
        <end position="70"/>
    </location>
</feature>
<gene>
    <name evidence="2" type="ORF">Fcan01_17170</name>
</gene>
<feature type="transmembrane region" description="Helical" evidence="1">
    <location>
        <begin position="206"/>
        <end position="226"/>
    </location>
</feature>
<evidence type="ECO:0000256" key="1">
    <source>
        <dbReference type="SAM" id="Phobius"/>
    </source>
</evidence>
<dbReference type="EMBL" id="LNIX01000012">
    <property type="protein sequence ID" value="OXA47743.1"/>
    <property type="molecule type" value="Genomic_DNA"/>
</dbReference>
<evidence type="ECO:0008006" key="4">
    <source>
        <dbReference type="Google" id="ProtNLM"/>
    </source>
</evidence>
<dbReference type="AlphaFoldDB" id="A0A226DRB6"/>
<sequence>MSDKTPVKLRALLKWPTSNIPLVFKVFRLCNCTQIFSCNVTYKFVLSKRTWIALIPLVLALLTTLVHISGSLNWLQTNWSVKPPLENWRFVLVGYIGLLYGIIAVAILHANRVIKDGVKMLNSCLESELKLIREGNVSRSNLYFVVIGGILTLTFLTTPLLVGLMNLVQPCMPPLLSSVMILDCKDWEHDGDSGFWMRLALGIAEFYAWMLTIGMIGISVYITLLFPVEIKLLLLEVLVKKKPQLGSRLNRRELSLYRILQLLSTYQNNAWCQPSMQLCIGGIVVCETVSLYILVTSYHRIPLSVLFVFIICALDCGIVIQVIFNILSYPYTKSCDFIDSMKSVDGTKWVKYFMRSCQPSKLSMGDGGFFDRLTSFVLWQLSINNLITLVLM</sequence>
<keyword evidence="1" id="KW-1133">Transmembrane helix</keyword>
<keyword evidence="3" id="KW-1185">Reference proteome</keyword>
<name>A0A226DRB6_FOLCA</name>
<reference evidence="2 3" key="1">
    <citation type="submission" date="2015-12" db="EMBL/GenBank/DDBJ databases">
        <title>The genome of Folsomia candida.</title>
        <authorList>
            <person name="Faddeeva A."/>
            <person name="Derks M.F."/>
            <person name="Anvar Y."/>
            <person name="Smit S."/>
            <person name="Van Straalen N."/>
            <person name="Roelofs D."/>
        </authorList>
    </citation>
    <scope>NUCLEOTIDE SEQUENCE [LARGE SCALE GENOMIC DNA]</scope>
    <source>
        <strain evidence="2 3">VU population</strain>
        <tissue evidence="2">Whole body</tissue>
    </source>
</reference>
<feature type="transmembrane region" description="Helical" evidence="1">
    <location>
        <begin position="142"/>
        <end position="168"/>
    </location>
</feature>
<evidence type="ECO:0000313" key="2">
    <source>
        <dbReference type="EMBL" id="OXA47743.1"/>
    </source>
</evidence>
<evidence type="ECO:0000313" key="3">
    <source>
        <dbReference type="Proteomes" id="UP000198287"/>
    </source>
</evidence>
<accession>A0A226DRB6</accession>
<proteinExistence type="predicted"/>
<comment type="caution">
    <text evidence="2">The sequence shown here is derived from an EMBL/GenBank/DDBJ whole genome shotgun (WGS) entry which is preliminary data.</text>
</comment>
<organism evidence="2 3">
    <name type="scientific">Folsomia candida</name>
    <name type="common">Springtail</name>
    <dbReference type="NCBI Taxonomy" id="158441"/>
    <lineage>
        <taxon>Eukaryota</taxon>
        <taxon>Metazoa</taxon>
        <taxon>Ecdysozoa</taxon>
        <taxon>Arthropoda</taxon>
        <taxon>Hexapoda</taxon>
        <taxon>Collembola</taxon>
        <taxon>Entomobryomorpha</taxon>
        <taxon>Isotomoidea</taxon>
        <taxon>Isotomidae</taxon>
        <taxon>Proisotominae</taxon>
        <taxon>Folsomia</taxon>
    </lineage>
</organism>
<feature type="transmembrane region" description="Helical" evidence="1">
    <location>
        <begin position="301"/>
        <end position="324"/>
    </location>
</feature>
<keyword evidence="1" id="KW-0472">Membrane</keyword>
<protein>
    <recommendedName>
        <fullName evidence="4">Gustatory receptor</fullName>
    </recommendedName>
</protein>